<feature type="transmembrane region" description="Helical" evidence="1">
    <location>
        <begin position="164"/>
        <end position="182"/>
    </location>
</feature>
<evidence type="ECO:0000313" key="2">
    <source>
        <dbReference type="EMBL" id="PJA55610.1"/>
    </source>
</evidence>
<evidence type="ECO:0000256" key="1">
    <source>
        <dbReference type="SAM" id="Phobius"/>
    </source>
</evidence>
<dbReference type="AlphaFoldDB" id="A0A2M7XY90"/>
<keyword evidence="1" id="KW-1133">Transmembrane helix</keyword>
<keyword evidence="1" id="KW-0472">Membrane</keyword>
<feature type="transmembrane region" description="Helical" evidence="1">
    <location>
        <begin position="38"/>
        <end position="63"/>
    </location>
</feature>
<comment type="caution">
    <text evidence="2">The sequence shown here is derived from an EMBL/GenBank/DDBJ whole genome shotgun (WGS) entry which is preliminary data.</text>
</comment>
<evidence type="ECO:0008006" key="4">
    <source>
        <dbReference type="Google" id="ProtNLM"/>
    </source>
</evidence>
<feature type="transmembrane region" description="Helical" evidence="1">
    <location>
        <begin position="135"/>
        <end position="152"/>
    </location>
</feature>
<keyword evidence="1" id="KW-0812">Transmembrane</keyword>
<dbReference type="Proteomes" id="UP000229647">
    <property type="component" value="Unassembled WGS sequence"/>
</dbReference>
<sequence length="325" mass="37897">MYMMVTFLLTAALYFFLKILSTKGLDSRLRGNDILLGLFISLAFLTFYGSIFLIVSFLIYYLYKKNYKFFILNTLYFILITLLISPLLYQQLINSKVALSQVTNWSLVLGKANLKDLLLIPVKFSIGRISFYPKWLYWGIAGGWTGFVMLTIKTVFQKTVFIKTVFYLLIFPLILGFLVSFFTPMLQHFRFIYLIPILAIILASGKKTSMYRYIEVTGFVIFSLVYLLSSQFHREDWKSLVKSLPKNVPVYMIMSSSDPVKYYSRNLTINNLASLQVSEFEKEITVIPFSFGVHGLDYKSLLSNKGYQLKKEISFREVTYERWVR</sequence>
<organism evidence="2 3">
    <name type="scientific">Candidatus Roizmanbacteria bacterium CG_4_9_14_3_um_filter_33_18</name>
    <dbReference type="NCBI Taxonomy" id="1974841"/>
    <lineage>
        <taxon>Bacteria</taxon>
        <taxon>Candidatus Roizmaniibacteriota</taxon>
    </lineage>
</organism>
<gene>
    <name evidence="2" type="ORF">CO165_02670</name>
</gene>
<name>A0A2M7XY90_9BACT</name>
<proteinExistence type="predicted"/>
<evidence type="ECO:0000313" key="3">
    <source>
        <dbReference type="Proteomes" id="UP000229647"/>
    </source>
</evidence>
<reference evidence="3" key="1">
    <citation type="submission" date="2017-09" db="EMBL/GenBank/DDBJ databases">
        <title>Depth-based differentiation of microbial function through sediment-hosted aquifers and enrichment of novel symbionts in the deep terrestrial subsurface.</title>
        <authorList>
            <person name="Probst A.J."/>
            <person name="Ladd B."/>
            <person name="Jarett J.K."/>
            <person name="Geller-Mcgrath D.E."/>
            <person name="Sieber C.M.K."/>
            <person name="Emerson J.B."/>
            <person name="Anantharaman K."/>
            <person name="Thomas B.C."/>
            <person name="Malmstrom R."/>
            <person name="Stieglmeier M."/>
            <person name="Klingl A."/>
            <person name="Woyke T."/>
            <person name="Ryan C.M."/>
            <person name="Banfield J.F."/>
        </authorList>
    </citation>
    <scope>NUCLEOTIDE SEQUENCE [LARGE SCALE GENOMIC DNA]</scope>
</reference>
<feature type="transmembrane region" description="Helical" evidence="1">
    <location>
        <begin position="188"/>
        <end position="205"/>
    </location>
</feature>
<accession>A0A2M7XY90</accession>
<dbReference type="EMBL" id="PFWL01000116">
    <property type="protein sequence ID" value="PJA55610.1"/>
    <property type="molecule type" value="Genomic_DNA"/>
</dbReference>
<feature type="transmembrane region" description="Helical" evidence="1">
    <location>
        <begin position="70"/>
        <end position="89"/>
    </location>
</feature>
<protein>
    <recommendedName>
        <fullName evidence="4">Glycosyltransferase RgtA/B/C/D-like domain-containing protein</fullName>
    </recommendedName>
</protein>